<proteinExistence type="predicted"/>
<gene>
    <name evidence="3" type="ORF">Dpo_3c01720</name>
</gene>
<dbReference type="OrthoDB" id="5415289at2"/>
<feature type="chain" id="PRO_5004486975" evidence="1">
    <location>
        <begin position="21"/>
        <end position="146"/>
    </location>
</feature>
<evidence type="ECO:0000313" key="3">
    <source>
        <dbReference type="EMBL" id="EMS80029.1"/>
    </source>
</evidence>
<evidence type="ECO:0000313" key="4">
    <source>
        <dbReference type="Proteomes" id="UP000014216"/>
    </source>
</evidence>
<dbReference type="RefSeq" id="WP_006965360.1">
    <property type="nucleotide sequence ID" value="NZ_APJX01000003.1"/>
</dbReference>
<evidence type="ECO:0000259" key="2">
    <source>
        <dbReference type="Pfam" id="PF04773"/>
    </source>
</evidence>
<dbReference type="EMBL" id="APJX01000003">
    <property type="protein sequence ID" value="EMS80029.1"/>
    <property type="molecule type" value="Genomic_DNA"/>
</dbReference>
<dbReference type="PANTHER" id="PTHR38731">
    <property type="entry name" value="LIPL45-RELATED LIPOPROTEIN-RELATED"/>
    <property type="match status" value="1"/>
</dbReference>
<reference evidence="3 4" key="1">
    <citation type="journal article" date="2013" name="Genome Announc.">
        <title>Draft Genome Sequence of Desulfotignum phosphitoxidans DSM 13687 Strain FiPS-3.</title>
        <authorList>
            <person name="Poehlein A."/>
            <person name="Daniel R."/>
            <person name="Simeonova D.D."/>
        </authorList>
    </citation>
    <scope>NUCLEOTIDE SEQUENCE [LARGE SCALE GENOMIC DNA]</scope>
    <source>
        <strain evidence="3 4">DSM 13687</strain>
    </source>
</reference>
<dbReference type="AlphaFoldDB" id="S0G3H4"/>
<name>S0G3H4_9BACT</name>
<keyword evidence="4" id="KW-1185">Reference proteome</keyword>
<comment type="caution">
    <text evidence="3">The sequence shown here is derived from an EMBL/GenBank/DDBJ whole genome shotgun (WGS) entry which is preliminary data.</text>
</comment>
<feature type="signal peptide" evidence="1">
    <location>
        <begin position="1"/>
        <end position="20"/>
    </location>
</feature>
<organism evidence="3 4">
    <name type="scientific">Desulfotignum phosphitoxidans DSM 13687</name>
    <dbReference type="NCBI Taxonomy" id="1286635"/>
    <lineage>
        <taxon>Bacteria</taxon>
        <taxon>Pseudomonadati</taxon>
        <taxon>Thermodesulfobacteriota</taxon>
        <taxon>Desulfobacteria</taxon>
        <taxon>Desulfobacterales</taxon>
        <taxon>Desulfobacteraceae</taxon>
        <taxon>Desulfotignum</taxon>
    </lineage>
</organism>
<keyword evidence="1" id="KW-0732">Signal</keyword>
<sequence>MRIPILCLIMALLLTGPVKADPVTIGTIKTIKGDVFVVRDTTQTSLHIGDRLYSGDGLKTLTNSTAGIIFEDNTVLSLGPVTEINIKDYVFAPENSLFSMIIDMFHGTASYLSGIIGQQAPGAVKFHTPDAAIGVRGTQFLVKVDQ</sequence>
<protein>
    <submittedName>
        <fullName evidence="3">FecR family protein</fullName>
    </submittedName>
</protein>
<evidence type="ECO:0000256" key="1">
    <source>
        <dbReference type="SAM" id="SignalP"/>
    </source>
</evidence>
<dbReference type="Proteomes" id="UP000014216">
    <property type="component" value="Unassembled WGS sequence"/>
</dbReference>
<accession>S0G3H4</accession>
<dbReference type="InterPro" id="IPR006860">
    <property type="entry name" value="FecR"/>
</dbReference>
<dbReference type="Pfam" id="PF04773">
    <property type="entry name" value="FecR"/>
    <property type="match status" value="1"/>
</dbReference>
<feature type="domain" description="FecR protein" evidence="2">
    <location>
        <begin position="58"/>
        <end position="144"/>
    </location>
</feature>